<name>A0A5C5V3V3_9BACT</name>
<sequence length="154" mass="16590">MAKASGIDGFYASKYVQRIEAGQAIPTALDYPVQSWTLGDDLAIVFLGGEVTVDYSVRLKSLTPSGKLWVAAYSNDVRTYIPSARVLQEGGYEGGGSRIFDHFGSAATTSGMASRQELADALLAHRSKRLWPGKAGFAIVLVSYQQALMFFAEA</sequence>
<dbReference type="EMBL" id="SJPF01000003">
    <property type="protein sequence ID" value="TWT33244.1"/>
    <property type="molecule type" value="Genomic_DNA"/>
</dbReference>
<evidence type="ECO:0000313" key="1">
    <source>
        <dbReference type="EMBL" id="TWT33244.1"/>
    </source>
</evidence>
<dbReference type="RefSeq" id="WP_146432940.1">
    <property type="nucleotide sequence ID" value="NZ_SJPF01000003.1"/>
</dbReference>
<dbReference type="AlphaFoldDB" id="A0A5C5V3V3"/>
<reference evidence="1 2" key="1">
    <citation type="submission" date="2019-02" db="EMBL/GenBank/DDBJ databases">
        <title>Deep-cultivation of Planctomycetes and their phenomic and genomic characterization uncovers novel biology.</title>
        <authorList>
            <person name="Wiegand S."/>
            <person name="Jogler M."/>
            <person name="Boedeker C."/>
            <person name="Pinto D."/>
            <person name="Vollmers J."/>
            <person name="Rivas-Marin E."/>
            <person name="Kohn T."/>
            <person name="Peeters S.H."/>
            <person name="Heuer A."/>
            <person name="Rast P."/>
            <person name="Oberbeckmann S."/>
            <person name="Bunk B."/>
            <person name="Jeske O."/>
            <person name="Meyerdierks A."/>
            <person name="Storesund J.E."/>
            <person name="Kallscheuer N."/>
            <person name="Luecker S."/>
            <person name="Lage O.M."/>
            <person name="Pohl T."/>
            <person name="Merkel B.J."/>
            <person name="Hornburger P."/>
            <person name="Mueller R.-W."/>
            <person name="Bruemmer F."/>
            <person name="Labrenz M."/>
            <person name="Spormann A.M."/>
            <person name="Op Den Camp H."/>
            <person name="Overmann J."/>
            <person name="Amann R."/>
            <person name="Jetten M.S.M."/>
            <person name="Mascher T."/>
            <person name="Medema M.H."/>
            <person name="Devos D.P."/>
            <person name="Kaster A.-K."/>
            <person name="Ovreas L."/>
            <person name="Rohde M."/>
            <person name="Galperin M.Y."/>
            <person name="Jogler C."/>
        </authorList>
    </citation>
    <scope>NUCLEOTIDE SEQUENCE [LARGE SCALE GENOMIC DNA]</scope>
    <source>
        <strain evidence="1 2">Enr8</strain>
    </source>
</reference>
<dbReference type="OrthoDB" id="264270at2"/>
<dbReference type="Proteomes" id="UP000318878">
    <property type="component" value="Unassembled WGS sequence"/>
</dbReference>
<organism evidence="1 2">
    <name type="scientific">Blastopirellula retiformator</name>
    <dbReference type="NCBI Taxonomy" id="2527970"/>
    <lineage>
        <taxon>Bacteria</taxon>
        <taxon>Pseudomonadati</taxon>
        <taxon>Planctomycetota</taxon>
        <taxon>Planctomycetia</taxon>
        <taxon>Pirellulales</taxon>
        <taxon>Pirellulaceae</taxon>
        <taxon>Blastopirellula</taxon>
    </lineage>
</organism>
<evidence type="ECO:0000313" key="2">
    <source>
        <dbReference type="Proteomes" id="UP000318878"/>
    </source>
</evidence>
<accession>A0A5C5V3V3</accession>
<protein>
    <submittedName>
        <fullName evidence="1">Uncharacterized protein</fullName>
    </submittedName>
</protein>
<comment type="caution">
    <text evidence="1">The sequence shown here is derived from an EMBL/GenBank/DDBJ whole genome shotgun (WGS) entry which is preliminary data.</text>
</comment>
<proteinExistence type="predicted"/>
<gene>
    <name evidence="1" type="ORF">Enr8_30690</name>
</gene>
<keyword evidence="2" id="KW-1185">Reference proteome</keyword>